<accession>A0A928Z6I2</accession>
<keyword evidence="2 11" id="KW-0723">Serine/threonine-protein kinase</keyword>
<keyword evidence="9" id="KW-1133">Transmembrane helix</keyword>
<dbReference type="PANTHER" id="PTHR24363:SF0">
    <property type="entry name" value="SERINE_THREONINE KINASE LIKE DOMAIN CONTAINING 1"/>
    <property type="match status" value="1"/>
</dbReference>
<dbReference type="AlphaFoldDB" id="A0A928Z6I2"/>
<comment type="caution">
    <text evidence="11">The sequence shown here is derived from an EMBL/GenBank/DDBJ whole genome shotgun (WGS) entry which is preliminary data.</text>
</comment>
<organism evidence="11 12">
    <name type="scientific">Zarconia navalis LEGE 11467</name>
    <dbReference type="NCBI Taxonomy" id="1828826"/>
    <lineage>
        <taxon>Bacteria</taxon>
        <taxon>Bacillati</taxon>
        <taxon>Cyanobacteriota</taxon>
        <taxon>Cyanophyceae</taxon>
        <taxon>Oscillatoriophycideae</taxon>
        <taxon>Oscillatoriales</taxon>
        <taxon>Oscillatoriales incertae sedis</taxon>
        <taxon>Zarconia</taxon>
        <taxon>Zarconia navalis</taxon>
    </lineage>
</organism>
<protein>
    <recommendedName>
        <fullName evidence="1">non-specific serine/threonine protein kinase</fullName>
        <ecNumber evidence="1">2.7.11.1</ecNumber>
    </recommendedName>
</protein>
<keyword evidence="6" id="KW-0067">ATP-binding</keyword>
<keyword evidence="4" id="KW-0547">Nucleotide-binding</keyword>
<dbReference type="RefSeq" id="WP_264319780.1">
    <property type="nucleotide sequence ID" value="NZ_JADEXN010000014.1"/>
</dbReference>
<reference evidence="11" key="1">
    <citation type="submission" date="2020-10" db="EMBL/GenBank/DDBJ databases">
        <authorList>
            <person name="Castelo-Branco R."/>
            <person name="Eusebio N."/>
            <person name="Adriana R."/>
            <person name="Vieira A."/>
            <person name="Brugerolle De Fraissinette N."/>
            <person name="Rezende De Castro R."/>
            <person name="Schneider M.P."/>
            <person name="Vasconcelos V."/>
            <person name="Leao P.N."/>
        </authorList>
    </citation>
    <scope>NUCLEOTIDE SEQUENCE</scope>
    <source>
        <strain evidence="11">LEGE 11467</strain>
    </source>
</reference>
<evidence type="ECO:0000256" key="1">
    <source>
        <dbReference type="ARBA" id="ARBA00012513"/>
    </source>
</evidence>
<dbReference type="SMART" id="SM00220">
    <property type="entry name" value="S_TKc"/>
    <property type="match status" value="1"/>
</dbReference>
<evidence type="ECO:0000256" key="4">
    <source>
        <dbReference type="ARBA" id="ARBA00022741"/>
    </source>
</evidence>
<dbReference type="InterPro" id="IPR000719">
    <property type="entry name" value="Prot_kinase_dom"/>
</dbReference>
<dbReference type="EC" id="2.7.11.1" evidence="1"/>
<dbReference type="PROSITE" id="PS50011">
    <property type="entry name" value="PROTEIN_KINASE_DOM"/>
    <property type="match status" value="1"/>
</dbReference>
<name>A0A928Z6I2_9CYAN</name>
<dbReference type="Proteomes" id="UP000621799">
    <property type="component" value="Unassembled WGS sequence"/>
</dbReference>
<evidence type="ECO:0000256" key="3">
    <source>
        <dbReference type="ARBA" id="ARBA00022679"/>
    </source>
</evidence>
<evidence type="ECO:0000256" key="8">
    <source>
        <dbReference type="ARBA" id="ARBA00048679"/>
    </source>
</evidence>
<keyword evidence="9" id="KW-0472">Membrane</keyword>
<feature type="domain" description="Protein kinase" evidence="10">
    <location>
        <begin position="1"/>
        <end position="200"/>
    </location>
</feature>
<evidence type="ECO:0000256" key="6">
    <source>
        <dbReference type="ARBA" id="ARBA00022840"/>
    </source>
</evidence>
<evidence type="ECO:0000259" key="10">
    <source>
        <dbReference type="PROSITE" id="PS50011"/>
    </source>
</evidence>
<evidence type="ECO:0000313" key="12">
    <source>
        <dbReference type="Proteomes" id="UP000621799"/>
    </source>
</evidence>
<gene>
    <name evidence="11" type="ORF">IQ235_01755</name>
</gene>
<comment type="catalytic activity">
    <reaction evidence="7">
        <text>L-threonyl-[protein] + ATP = O-phospho-L-threonyl-[protein] + ADP + H(+)</text>
        <dbReference type="Rhea" id="RHEA:46608"/>
        <dbReference type="Rhea" id="RHEA-COMP:11060"/>
        <dbReference type="Rhea" id="RHEA-COMP:11605"/>
        <dbReference type="ChEBI" id="CHEBI:15378"/>
        <dbReference type="ChEBI" id="CHEBI:30013"/>
        <dbReference type="ChEBI" id="CHEBI:30616"/>
        <dbReference type="ChEBI" id="CHEBI:61977"/>
        <dbReference type="ChEBI" id="CHEBI:456216"/>
        <dbReference type="EC" id="2.7.11.1"/>
    </reaction>
</comment>
<evidence type="ECO:0000256" key="9">
    <source>
        <dbReference type="SAM" id="Phobius"/>
    </source>
</evidence>
<sequence length="381" mass="43836">LANLHHQAIPGYLDYFDRATATDRYFFLVQELVVGKSLATLVENRWRADEAQVQDIAEQILHVLDYLHQQAPPVIHRDIKPQNIIRDENGRVYLVDFGAVQDVYRTTLIEGGTFVGTVGYMPPEQFRGEAVAASDLYGLGATVLFLLTHRSPTDLPKKRMKLDFRDRVHVSPTFAQWLETMLEPAIEDRFESAPEALAFLLGKRNPQRDRIWQYESPKFKGSRVVVQKTAKQLEIEIPPATLRSAIAFLNPTRIFILLFWSTFFISAGMAFPCISFWLACLSCIAYRASGRVRLKIDRHTFRCQWQWLCFSKRVEKHPTQITWVKVIGDDNPACGFGTDDRPYYYCFGSRLTSIEQEWIVTEISTFLRRVPKVDRIHGTSG</sequence>
<proteinExistence type="predicted"/>
<evidence type="ECO:0000313" key="11">
    <source>
        <dbReference type="EMBL" id="MBE9039520.1"/>
    </source>
</evidence>
<evidence type="ECO:0000256" key="5">
    <source>
        <dbReference type="ARBA" id="ARBA00022777"/>
    </source>
</evidence>
<dbReference type="GO" id="GO:0005524">
    <property type="term" value="F:ATP binding"/>
    <property type="evidence" value="ECO:0007669"/>
    <property type="project" value="UniProtKB-KW"/>
</dbReference>
<keyword evidence="12" id="KW-1185">Reference proteome</keyword>
<dbReference type="GO" id="GO:0004674">
    <property type="term" value="F:protein serine/threonine kinase activity"/>
    <property type="evidence" value="ECO:0007669"/>
    <property type="project" value="UniProtKB-KW"/>
</dbReference>
<evidence type="ECO:0000256" key="2">
    <source>
        <dbReference type="ARBA" id="ARBA00022527"/>
    </source>
</evidence>
<comment type="catalytic activity">
    <reaction evidence="8">
        <text>L-seryl-[protein] + ATP = O-phospho-L-seryl-[protein] + ADP + H(+)</text>
        <dbReference type="Rhea" id="RHEA:17989"/>
        <dbReference type="Rhea" id="RHEA-COMP:9863"/>
        <dbReference type="Rhea" id="RHEA-COMP:11604"/>
        <dbReference type="ChEBI" id="CHEBI:15378"/>
        <dbReference type="ChEBI" id="CHEBI:29999"/>
        <dbReference type="ChEBI" id="CHEBI:30616"/>
        <dbReference type="ChEBI" id="CHEBI:83421"/>
        <dbReference type="ChEBI" id="CHEBI:456216"/>
        <dbReference type="EC" id="2.7.11.1"/>
    </reaction>
</comment>
<keyword evidence="3" id="KW-0808">Transferase</keyword>
<dbReference type="EMBL" id="JADEXN010000014">
    <property type="protein sequence ID" value="MBE9039520.1"/>
    <property type="molecule type" value="Genomic_DNA"/>
</dbReference>
<evidence type="ECO:0000256" key="7">
    <source>
        <dbReference type="ARBA" id="ARBA00047899"/>
    </source>
</evidence>
<dbReference type="Gene3D" id="1.10.510.10">
    <property type="entry name" value="Transferase(Phosphotransferase) domain 1"/>
    <property type="match status" value="1"/>
</dbReference>
<dbReference type="Pfam" id="PF00069">
    <property type="entry name" value="Pkinase"/>
    <property type="match status" value="1"/>
</dbReference>
<dbReference type="CDD" id="cd14014">
    <property type="entry name" value="STKc_PknB_like"/>
    <property type="match status" value="1"/>
</dbReference>
<keyword evidence="5 11" id="KW-0418">Kinase</keyword>
<dbReference type="PANTHER" id="PTHR24363">
    <property type="entry name" value="SERINE/THREONINE PROTEIN KINASE"/>
    <property type="match status" value="1"/>
</dbReference>
<dbReference type="InterPro" id="IPR011009">
    <property type="entry name" value="Kinase-like_dom_sf"/>
</dbReference>
<keyword evidence="9" id="KW-0812">Transmembrane</keyword>
<feature type="non-terminal residue" evidence="11">
    <location>
        <position position="1"/>
    </location>
</feature>
<dbReference type="SUPFAM" id="SSF56112">
    <property type="entry name" value="Protein kinase-like (PK-like)"/>
    <property type="match status" value="1"/>
</dbReference>
<feature type="transmembrane region" description="Helical" evidence="9">
    <location>
        <begin position="254"/>
        <end position="286"/>
    </location>
</feature>